<keyword evidence="1 3" id="KW-0378">Hydrolase</keyword>
<dbReference type="Gene3D" id="3.40.50.1820">
    <property type="entry name" value="alpha/beta hydrolase"/>
    <property type="match status" value="1"/>
</dbReference>
<keyword evidence="4" id="KW-1185">Reference proteome</keyword>
<evidence type="ECO:0000256" key="1">
    <source>
        <dbReference type="ARBA" id="ARBA00022801"/>
    </source>
</evidence>
<dbReference type="PANTHER" id="PTHR22946">
    <property type="entry name" value="DIENELACTONE HYDROLASE DOMAIN-CONTAINING PROTEIN-RELATED"/>
    <property type="match status" value="1"/>
</dbReference>
<evidence type="ECO:0000259" key="2">
    <source>
        <dbReference type="Pfam" id="PF00326"/>
    </source>
</evidence>
<comment type="caution">
    <text evidence="3">The sequence shown here is derived from an EMBL/GenBank/DDBJ whole genome shotgun (WGS) entry which is preliminary data.</text>
</comment>
<dbReference type="EMBL" id="JBHULH010000012">
    <property type="protein sequence ID" value="MFD2568725.1"/>
    <property type="molecule type" value="Genomic_DNA"/>
</dbReference>
<sequence length="286" mass="33009">MQILSNFPLQGKHNRPIVTDLFFEKTNSKKPLIIFVHGYKGYKDWGVFGKMNQAFLDHGFALLKFNFSHNGGTVEQPIDFPDLEAFGQNNYSIEFDDLQTVIDWITQEEKYQDEIDTKNITLIGHSRGGGMVTLTAGKDTRIKQVISWAAVCDLHRSMFNQGDELEQWKQKGVFYVINGRTKQEMPHFIQFYEDYLENKERLNIKNACEKIRIPHLIIHGDGDLAVPVTHAQNLHTWNPNSELCIVSDANHVFGAKQPWTESEFPADFQKVLEKTFEFLNTVKDKI</sequence>
<dbReference type="PANTHER" id="PTHR22946:SF9">
    <property type="entry name" value="POLYKETIDE TRANSFERASE AF380"/>
    <property type="match status" value="1"/>
</dbReference>
<dbReference type="Proteomes" id="UP001597508">
    <property type="component" value="Unassembled WGS sequence"/>
</dbReference>
<dbReference type="Pfam" id="PF00326">
    <property type="entry name" value="Peptidase_S9"/>
    <property type="match status" value="1"/>
</dbReference>
<name>A0ABW5LVE5_9FLAO</name>
<reference evidence="4" key="1">
    <citation type="journal article" date="2019" name="Int. J. Syst. Evol. Microbiol.">
        <title>The Global Catalogue of Microorganisms (GCM) 10K type strain sequencing project: providing services to taxonomists for standard genome sequencing and annotation.</title>
        <authorList>
            <consortium name="The Broad Institute Genomics Platform"/>
            <consortium name="The Broad Institute Genome Sequencing Center for Infectious Disease"/>
            <person name="Wu L."/>
            <person name="Ma J."/>
        </authorList>
    </citation>
    <scope>NUCLEOTIDE SEQUENCE [LARGE SCALE GENOMIC DNA]</scope>
    <source>
        <strain evidence="4">KCTC 52127</strain>
    </source>
</reference>
<dbReference type="InterPro" id="IPR001375">
    <property type="entry name" value="Peptidase_S9_cat"/>
</dbReference>
<dbReference type="InterPro" id="IPR029058">
    <property type="entry name" value="AB_hydrolase_fold"/>
</dbReference>
<feature type="domain" description="Peptidase S9 prolyl oligopeptidase catalytic" evidence="2">
    <location>
        <begin position="85"/>
        <end position="256"/>
    </location>
</feature>
<evidence type="ECO:0000313" key="4">
    <source>
        <dbReference type="Proteomes" id="UP001597508"/>
    </source>
</evidence>
<dbReference type="GO" id="GO:0016787">
    <property type="term" value="F:hydrolase activity"/>
    <property type="evidence" value="ECO:0007669"/>
    <property type="project" value="UniProtKB-KW"/>
</dbReference>
<dbReference type="EC" id="3.4.-.-" evidence="3"/>
<dbReference type="InterPro" id="IPR050261">
    <property type="entry name" value="FrsA_esterase"/>
</dbReference>
<proteinExistence type="predicted"/>
<protein>
    <submittedName>
        <fullName evidence="3">Alpha/beta hydrolase family protein</fullName>
        <ecNumber evidence="3">3.4.-.-</ecNumber>
    </submittedName>
</protein>
<dbReference type="SUPFAM" id="SSF53474">
    <property type="entry name" value="alpha/beta-Hydrolases"/>
    <property type="match status" value="1"/>
</dbReference>
<dbReference type="RefSeq" id="WP_379667432.1">
    <property type="nucleotide sequence ID" value="NZ_JBHULH010000012.1"/>
</dbReference>
<gene>
    <name evidence="3" type="ORF">ACFSRZ_15220</name>
</gene>
<accession>A0ABW5LVE5</accession>
<organism evidence="3 4">
    <name type="scientific">Pseudotenacibaculum haliotis</name>
    <dbReference type="NCBI Taxonomy" id="1862138"/>
    <lineage>
        <taxon>Bacteria</taxon>
        <taxon>Pseudomonadati</taxon>
        <taxon>Bacteroidota</taxon>
        <taxon>Flavobacteriia</taxon>
        <taxon>Flavobacteriales</taxon>
        <taxon>Flavobacteriaceae</taxon>
        <taxon>Pseudotenacibaculum</taxon>
    </lineage>
</organism>
<evidence type="ECO:0000313" key="3">
    <source>
        <dbReference type="EMBL" id="MFD2568725.1"/>
    </source>
</evidence>